<comment type="caution">
    <text evidence="2">The sequence shown here is derived from an EMBL/GenBank/DDBJ whole genome shotgun (WGS) entry which is preliminary data.</text>
</comment>
<dbReference type="Gene3D" id="3.40.50.300">
    <property type="entry name" value="P-loop containing nucleotide triphosphate hydrolases"/>
    <property type="match status" value="2"/>
</dbReference>
<reference evidence="2 3" key="1">
    <citation type="submission" date="2019-06" db="EMBL/GenBank/DDBJ databases">
        <title>Ochrobactrum cricket sp.nov., isolated from the insect Teleogryllus occipitalis living in deserted cropland.</title>
        <authorList>
            <person name="Hu M."/>
        </authorList>
    </citation>
    <scope>NUCLEOTIDE SEQUENCE [LARGE SCALE GENOMIC DNA]</scope>
    <source>
        <strain evidence="2 3">LCB8</strain>
    </source>
</reference>
<sequence length="718" mass="81166">MVNVIWGTTRKPVSSQRLADLLETEIQDEGDLFIGYPIIATPEGAFSIDALLVSPSRGVIIFDLVEGRDLGDFQDRQDEGVNRLETKFRSHKNLMQGRKLLVTSNVITYAPVANIEGRGDDQYPICNNANFSETIDKFLGYEWESQDTYLGALSVIQSISTIRRNKRSRIASRVDSRGSKLKSLEESIANLDVIQGRAVIETVDGVQRIRGLAGSGKTVILALKAAYLHAQHPEWKIAVTFNTRSLKEQFRRLITTFVIEQSGEEPIWDNLQILNAWGAPGGREKTGMYYMFCQRHGISAYDFQSARRAFGQGNEFNGVCTNALQQMQNPQKIFDAILIDEAQDFESSFLQLCYWMLGDIKRLVYAYDELQSLTERSLPPPEEIFGSDERGRPRVQLAAPEHGQPQQDIILEKCYRNSGPVLATAHALGFGIYRDADPKTGTGLVQMFENNNLWLDVGYRVKEGELVDNSQVRLMRTAHSSPQFLQNHSPINDLIQFIHFDNEDQQASWLANSIQENLTDDELACDDIIVINPDPLSTRSAVGKTRRILFEKNINSHLAGVDTSPDVFFDEGNQSVAFTGIFRAKGNEAGMVYIMNAQDCYTAFGGIARVRNRLFTAITRSKAWVRVLGIGENMRRLEQEFQRVQQEDFELAFVVPDDKTRKSINIINRDMTDAEKKNVKDFSTNIGRLIEEIRKGELRVEDLPNEQIEQLRTILGNK</sequence>
<keyword evidence="3" id="KW-1185">Reference proteome</keyword>
<dbReference type="Proteomes" id="UP000312784">
    <property type="component" value="Unassembled WGS sequence"/>
</dbReference>
<accession>A0ABY2Y8X1</accession>
<protein>
    <submittedName>
        <fullName evidence="2">Helicase</fullName>
    </submittedName>
</protein>
<dbReference type="RefSeq" id="WP_140023727.1">
    <property type="nucleotide sequence ID" value="NZ_JBHUFG010000002.1"/>
</dbReference>
<evidence type="ECO:0000313" key="2">
    <source>
        <dbReference type="EMBL" id="TNV18381.1"/>
    </source>
</evidence>
<feature type="domain" description="UvrD-like helicase C-terminal" evidence="1">
    <location>
        <begin position="581"/>
        <end position="627"/>
    </location>
</feature>
<dbReference type="EMBL" id="VEWL01000001">
    <property type="protein sequence ID" value="TNV18381.1"/>
    <property type="molecule type" value="Genomic_DNA"/>
</dbReference>
<keyword evidence="2" id="KW-0067">ATP-binding</keyword>
<proteinExistence type="predicted"/>
<evidence type="ECO:0000259" key="1">
    <source>
        <dbReference type="Pfam" id="PF13538"/>
    </source>
</evidence>
<dbReference type="InterPro" id="IPR027785">
    <property type="entry name" value="UvrD-like_helicase_C"/>
</dbReference>
<organism evidence="2 3">
    <name type="scientific">Ochrobactrum teleogrylli</name>
    <dbReference type="NCBI Taxonomy" id="2479765"/>
    <lineage>
        <taxon>Bacteria</taxon>
        <taxon>Pseudomonadati</taxon>
        <taxon>Pseudomonadota</taxon>
        <taxon>Alphaproteobacteria</taxon>
        <taxon>Hyphomicrobiales</taxon>
        <taxon>Brucellaceae</taxon>
        <taxon>Brucella/Ochrobactrum group</taxon>
        <taxon>Ochrobactrum</taxon>
    </lineage>
</organism>
<keyword evidence="2" id="KW-0378">Hydrolase</keyword>
<keyword evidence="2" id="KW-0347">Helicase</keyword>
<dbReference type="InterPro" id="IPR027417">
    <property type="entry name" value="P-loop_NTPase"/>
</dbReference>
<dbReference type="GO" id="GO:0004386">
    <property type="term" value="F:helicase activity"/>
    <property type="evidence" value="ECO:0007669"/>
    <property type="project" value="UniProtKB-KW"/>
</dbReference>
<keyword evidence="2" id="KW-0547">Nucleotide-binding</keyword>
<name>A0ABY2Y8X1_9HYPH</name>
<evidence type="ECO:0000313" key="3">
    <source>
        <dbReference type="Proteomes" id="UP000312784"/>
    </source>
</evidence>
<dbReference type="SUPFAM" id="SSF52540">
    <property type="entry name" value="P-loop containing nucleoside triphosphate hydrolases"/>
    <property type="match status" value="1"/>
</dbReference>
<dbReference type="Pfam" id="PF13538">
    <property type="entry name" value="UvrD_C_2"/>
    <property type="match status" value="1"/>
</dbReference>
<gene>
    <name evidence="2" type="ORF">FIC94_01850</name>
</gene>